<evidence type="ECO:0000256" key="3">
    <source>
        <dbReference type="ARBA" id="ARBA00023015"/>
    </source>
</evidence>
<dbReference type="PANTHER" id="PTHR47338:SF4">
    <property type="entry name" value="ZN(II)2CYS6 TRANSCRIPTION FACTOR (EUROFUNG)"/>
    <property type="match status" value="1"/>
</dbReference>
<dbReference type="AlphaFoldDB" id="A0A0D1WH90"/>
<dbReference type="Proteomes" id="UP000054302">
    <property type="component" value="Unassembled WGS sequence"/>
</dbReference>
<evidence type="ECO:0000256" key="1">
    <source>
        <dbReference type="ARBA" id="ARBA00004123"/>
    </source>
</evidence>
<organism evidence="7 8">
    <name type="scientific">Exophiala mesophila</name>
    <name type="common">Black yeast-like fungus</name>
    <dbReference type="NCBI Taxonomy" id="212818"/>
    <lineage>
        <taxon>Eukaryota</taxon>
        <taxon>Fungi</taxon>
        <taxon>Dikarya</taxon>
        <taxon>Ascomycota</taxon>
        <taxon>Pezizomycotina</taxon>
        <taxon>Eurotiomycetes</taxon>
        <taxon>Chaetothyriomycetidae</taxon>
        <taxon>Chaetothyriales</taxon>
        <taxon>Herpotrichiellaceae</taxon>
        <taxon>Exophiala</taxon>
    </lineage>
</organism>
<comment type="subcellular location">
    <subcellularLocation>
        <location evidence="1">Nucleus</location>
    </subcellularLocation>
</comment>
<dbReference type="CDD" id="cd12148">
    <property type="entry name" value="fungal_TF_MHR"/>
    <property type="match status" value="1"/>
</dbReference>
<dbReference type="GeneID" id="27326945"/>
<dbReference type="SMART" id="SM00906">
    <property type="entry name" value="Fungal_trans"/>
    <property type="match status" value="1"/>
</dbReference>
<reference evidence="7 8" key="1">
    <citation type="submission" date="2015-01" db="EMBL/GenBank/DDBJ databases">
        <title>The Genome Sequence of Exophiala mesophila CBS40295.</title>
        <authorList>
            <consortium name="The Broad Institute Genomics Platform"/>
            <person name="Cuomo C."/>
            <person name="de Hoog S."/>
            <person name="Gorbushina A."/>
            <person name="Stielow B."/>
            <person name="Teixiera M."/>
            <person name="Abouelleil A."/>
            <person name="Chapman S.B."/>
            <person name="Priest M."/>
            <person name="Young S.K."/>
            <person name="Wortman J."/>
            <person name="Nusbaum C."/>
            <person name="Birren B."/>
        </authorList>
    </citation>
    <scope>NUCLEOTIDE SEQUENCE [LARGE SCALE GENOMIC DNA]</scope>
    <source>
        <strain evidence="7 8">CBS 40295</strain>
    </source>
</reference>
<feature type="domain" description="Xylanolytic transcriptional activator regulatory" evidence="6">
    <location>
        <begin position="110"/>
        <end position="182"/>
    </location>
</feature>
<dbReference type="HOGENOM" id="CLU_534216_0_0_1"/>
<accession>A0A0D1WH90</accession>
<dbReference type="GO" id="GO:0006351">
    <property type="term" value="P:DNA-templated transcription"/>
    <property type="evidence" value="ECO:0007669"/>
    <property type="project" value="InterPro"/>
</dbReference>
<sequence length="510" mass="57862">MSVVDAYFMYAQNQPYSFFHEGNFRRRLAQNELADHLVLAVVASAVRFCTHPQLPVDTHEVAVTYANKSWQSVISNCFGTSTAANVSIVQTIALLALFDFTAGKSRHGAAWVKIGMAVRIAQDLGLMLEPPADLSFADQEERRRVFWSVYLLDRLVSCGRGRPPAIVDACCQLQLPCDEQTWRDGAWQQTLTLDELANRTSPSPQRAGLFAHVIVMAYTVGRAAQYMLQEFNIRSRYPPWDPSSDFAAIEADLLHLESRLELDKPLAETLSPYYIPAGGADYHHTGPIVFSTALFHLCYCMLTHPFLLRRRLEIGQITAPSSFLARMFDTGWHHAQRMVELFKAANNHGCMFRSSFSGYCILIAGSIAACYTDDEDTAKRLKASNLLQEAITYLQGTGRYWRNVSTMVSREFAYIVFGMSDRPKSNLPGRNSAARRRKYTRLQPARQPALTNCSPFARTFQHYVVARRLQHHLKRDICEPGCEPINYRRFVVRLVDRSLRNAIQCRGLWN</sequence>
<evidence type="ECO:0000256" key="4">
    <source>
        <dbReference type="ARBA" id="ARBA00023163"/>
    </source>
</evidence>
<dbReference type="GO" id="GO:0005634">
    <property type="term" value="C:nucleus"/>
    <property type="evidence" value="ECO:0007669"/>
    <property type="project" value="UniProtKB-SubCell"/>
</dbReference>
<dbReference type="GO" id="GO:0008270">
    <property type="term" value="F:zinc ion binding"/>
    <property type="evidence" value="ECO:0007669"/>
    <property type="project" value="InterPro"/>
</dbReference>
<dbReference type="Pfam" id="PF04082">
    <property type="entry name" value="Fungal_trans"/>
    <property type="match status" value="1"/>
</dbReference>
<dbReference type="InterPro" id="IPR050815">
    <property type="entry name" value="TF_fung"/>
</dbReference>
<dbReference type="InterPro" id="IPR007219">
    <property type="entry name" value="XnlR_reg_dom"/>
</dbReference>
<dbReference type="PANTHER" id="PTHR47338">
    <property type="entry name" value="ZN(II)2CYS6 TRANSCRIPTION FACTOR (EUROFUNG)-RELATED"/>
    <property type="match status" value="1"/>
</dbReference>
<dbReference type="RefSeq" id="XP_016219754.1">
    <property type="nucleotide sequence ID" value="XM_016374210.1"/>
</dbReference>
<gene>
    <name evidence="7" type="ORF">PV10_09100</name>
</gene>
<keyword evidence="2" id="KW-0479">Metal-binding</keyword>
<evidence type="ECO:0000256" key="2">
    <source>
        <dbReference type="ARBA" id="ARBA00022723"/>
    </source>
</evidence>
<keyword evidence="3" id="KW-0805">Transcription regulation</keyword>
<dbReference type="EMBL" id="KN847526">
    <property type="protein sequence ID" value="KIV88180.1"/>
    <property type="molecule type" value="Genomic_DNA"/>
</dbReference>
<dbReference type="GO" id="GO:0000981">
    <property type="term" value="F:DNA-binding transcription factor activity, RNA polymerase II-specific"/>
    <property type="evidence" value="ECO:0007669"/>
    <property type="project" value="InterPro"/>
</dbReference>
<protein>
    <recommendedName>
        <fullName evidence="6">Xylanolytic transcriptional activator regulatory domain-containing protein</fullName>
    </recommendedName>
</protein>
<keyword evidence="5" id="KW-0539">Nucleus</keyword>
<dbReference type="GO" id="GO:0003677">
    <property type="term" value="F:DNA binding"/>
    <property type="evidence" value="ECO:0007669"/>
    <property type="project" value="InterPro"/>
</dbReference>
<evidence type="ECO:0000256" key="5">
    <source>
        <dbReference type="ARBA" id="ARBA00023242"/>
    </source>
</evidence>
<evidence type="ECO:0000313" key="8">
    <source>
        <dbReference type="Proteomes" id="UP000054302"/>
    </source>
</evidence>
<evidence type="ECO:0000259" key="6">
    <source>
        <dbReference type="SMART" id="SM00906"/>
    </source>
</evidence>
<dbReference type="OrthoDB" id="424974at2759"/>
<proteinExistence type="predicted"/>
<keyword evidence="4" id="KW-0804">Transcription</keyword>
<dbReference type="VEuPathDB" id="FungiDB:PV10_09100"/>
<evidence type="ECO:0000313" key="7">
    <source>
        <dbReference type="EMBL" id="KIV88180.1"/>
    </source>
</evidence>
<keyword evidence="8" id="KW-1185">Reference proteome</keyword>
<name>A0A0D1WH90_EXOME</name>